<comment type="caution">
    <text evidence="1">The sequence shown here is derived from an EMBL/GenBank/DDBJ whole genome shotgun (WGS) entry which is preliminary data.</text>
</comment>
<dbReference type="Proteomes" id="UP001060170">
    <property type="component" value="Chromosome 12"/>
</dbReference>
<protein>
    <submittedName>
        <fullName evidence="1">Uncharacterized protein</fullName>
    </submittedName>
</protein>
<accession>A0ACC0DZQ4</accession>
<evidence type="ECO:0000313" key="1">
    <source>
        <dbReference type="EMBL" id="KAI7942210.1"/>
    </source>
</evidence>
<keyword evidence="2" id="KW-1185">Reference proteome</keyword>
<sequence>MVPKRPTQGAEANKREISRVEPLHPRIDDPASSFSSFVEKARCRWKNDVVPALGIFCYGAVLAASMLNPVSIKKDIPNRSKNSFSLLTSNDTANEKSPDCDSVQISWSGDGCRKTRLLVEFAKHICVADVIAHPCNGQLSTPCTKLAPLINPFGWWQSKTISSMYTTTSYIRIKCHTRNCLMCLQDKLEEIKMAFDADGTIGDVFGMVFDCHHSSDLVEGAGLVQSVDNGPSLQGGDVSNDIRLKKLVKSKHHHRYLPPLSLSQSYRLRSQV</sequence>
<organism evidence="1 2">
    <name type="scientific">Puccinia striiformis f. sp. tritici</name>
    <dbReference type="NCBI Taxonomy" id="168172"/>
    <lineage>
        <taxon>Eukaryota</taxon>
        <taxon>Fungi</taxon>
        <taxon>Dikarya</taxon>
        <taxon>Basidiomycota</taxon>
        <taxon>Pucciniomycotina</taxon>
        <taxon>Pucciniomycetes</taxon>
        <taxon>Pucciniales</taxon>
        <taxon>Pucciniaceae</taxon>
        <taxon>Puccinia</taxon>
    </lineage>
</organism>
<reference evidence="2" key="2">
    <citation type="journal article" date="2018" name="Mol. Plant Microbe Interact.">
        <title>Genome sequence resources for the wheat stripe rust pathogen (Puccinia striiformis f. sp. tritici) and the barley stripe rust pathogen (Puccinia striiformis f. sp. hordei).</title>
        <authorList>
            <person name="Xia C."/>
            <person name="Wang M."/>
            <person name="Yin C."/>
            <person name="Cornejo O.E."/>
            <person name="Hulbert S.H."/>
            <person name="Chen X."/>
        </authorList>
    </citation>
    <scope>NUCLEOTIDE SEQUENCE [LARGE SCALE GENOMIC DNA]</scope>
    <source>
        <strain evidence="2">93-210</strain>
    </source>
</reference>
<name>A0ACC0DZQ4_9BASI</name>
<evidence type="ECO:0000313" key="2">
    <source>
        <dbReference type="Proteomes" id="UP001060170"/>
    </source>
</evidence>
<gene>
    <name evidence="1" type="ORF">MJO28_012237</name>
</gene>
<reference evidence="2" key="1">
    <citation type="journal article" date="2018" name="BMC Genomics">
        <title>Genomic insights into host adaptation between the wheat stripe rust pathogen (Puccinia striiformis f. sp. tritici) and the barley stripe rust pathogen (Puccinia striiformis f. sp. hordei).</title>
        <authorList>
            <person name="Xia C."/>
            <person name="Wang M."/>
            <person name="Yin C."/>
            <person name="Cornejo O.E."/>
            <person name="Hulbert S.H."/>
            <person name="Chen X."/>
        </authorList>
    </citation>
    <scope>NUCLEOTIDE SEQUENCE [LARGE SCALE GENOMIC DNA]</scope>
    <source>
        <strain evidence="2">93-210</strain>
    </source>
</reference>
<proteinExistence type="predicted"/>
<dbReference type="EMBL" id="CM045876">
    <property type="protein sequence ID" value="KAI7942210.1"/>
    <property type="molecule type" value="Genomic_DNA"/>
</dbReference>
<reference evidence="1 2" key="3">
    <citation type="journal article" date="2022" name="Microbiol. Spectr.">
        <title>Folding features and dynamics of 3D genome architecture in plant fungal pathogens.</title>
        <authorList>
            <person name="Xia C."/>
        </authorList>
    </citation>
    <scope>NUCLEOTIDE SEQUENCE [LARGE SCALE GENOMIC DNA]</scope>
    <source>
        <strain evidence="1 2">93-210</strain>
    </source>
</reference>